<dbReference type="InterPro" id="IPR052341">
    <property type="entry name" value="LOG_family_nucleotidases"/>
</dbReference>
<accession>A0A7S1YXY9</accession>
<sequence>MKGPMKGAVVSHGKQHIRDGRYIGITEPGIIAAESPNPTVNELVILPDIEKRLEAFVRLSHGIIVFPGGAGTAEEVLYILGLLMHPDNQAVKFPLIFAASATSENYFASLDKFIRYTLGDDAAQYYEIITDNPVLVGQRMLQGIEHVHRHRRKYSESYAYNWSLVVPTAFQQPFIPNHENMLALKLHRQQDSHTLAAALRCAFSGIVAGNVKADGIACIKEHGPYQLKGDTALIEAMDKLLRSFVEQGRMKLKGEYKPCYQLLSE</sequence>
<dbReference type="AlphaFoldDB" id="A0A7S1YXY9"/>
<feature type="domain" description="Pyrimidine/purine nucleotide 5'-monophosphate nucleosidase C-terminal" evidence="1">
    <location>
        <begin position="144"/>
        <end position="262"/>
    </location>
</feature>
<dbReference type="InterPro" id="IPR021826">
    <property type="entry name" value="PpnN_C"/>
</dbReference>
<dbReference type="Gene3D" id="3.40.50.450">
    <property type="match status" value="1"/>
</dbReference>
<dbReference type="Pfam" id="PF03641">
    <property type="entry name" value="Lysine_decarbox"/>
    <property type="match status" value="1"/>
</dbReference>
<dbReference type="EMBL" id="HBGN01011026">
    <property type="protein sequence ID" value="CAD9322476.1"/>
    <property type="molecule type" value="Transcribed_RNA"/>
</dbReference>
<dbReference type="PANTHER" id="PTHR43393">
    <property type="entry name" value="CYTOKININ RIBOSIDE 5'-MONOPHOSPHATE PHOSPHORIBOHYDROLASE"/>
    <property type="match status" value="1"/>
</dbReference>
<dbReference type="SUPFAM" id="SSF102405">
    <property type="entry name" value="MCP/YpsA-like"/>
    <property type="match status" value="1"/>
</dbReference>
<evidence type="ECO:0000313" key="2">
    <source>
        <dbReference type="EMBL" id="CAD9322476.1"/>
    </source>
</evidence>
<evidence type="ECO:0000259" key="1">
    <source>
        <dbReference type="Pfam" id="PF11892"/>
    </source>
</evidence>
<dbReference type="GO" id="GO:0005829">
    <property type="term" value="C:cytosol"/>
    <property type="evidence" value="ECO:0007669"/>
    <property type="project" value="TreeGrafter"/>
</dbReference>
<protein>
    <recommendedName>
        <fullName evidence="1">Pyrimidine/purine nucleotide 5'-monophosphate nucleosidase C-terminal domain-containing protein</fullName>
    </recommendedName>
</protein>
<proteinExistence type="predicted"/>
<dbReference type="Pfam" id="PF11892">
    <property type="entry name" value="PpnN_C"/>
    <property type="match status" value="1"/>
</dbReference>
<organism evidence="2">
    <name type="scientific">Ditylum brightwellii</name>
    <dbReference type="NCBI Taxonomy" id="49249"/>
    <lineage>
        <taxon>Eukaryota</taxon>
        <taxon>Sar</taxon>
        <taxon>Stramenopiles</taxon>
        <taxon>Ochrophyta</taxon>
        <taxon>Bacillariophyta</taxon>
        <taxon>Mediophyceae</taxon>
        <taxon>Lithodesmiophycidae</taxon>
        <taxon>Lithodesmiales</taxon>
        <taxon>Lithodesmiaceae</taxon>
        <taxon>Ditylum</taxon>
    </lineage>
</organism>
<gene>
    <name evidence="2" type="ORF">DBRI1063_LOCUS7047</name>
</gene>
<dbReference type="PANTHER" id="PTHR43393:SF1">
    <property type="entry name" value="PYRIMIDINE_PURINE NUCLEOTIDE 5'-MONOPHOSPHATE NUCLEOSIDASE"/>
    <property type="match status" value="1"/>
</dbReference>
<dbReference type="InterPro" id="IPR031100">
    <property type="entry name" value="LOG_fam"/>
</dbReference>
<reference evidence="2" key="1">
    <citation type="submission" date="2021-01" db="EMBL/GenBank/DDBJ databases">
        <authorList>
            <person name="Corre E."/>
            <person name="Pelletier E."/>
            <person name="Niang G."/>
            <person name="Scheremetjew M."/>
            <person name="Finn R."/>
            <person name="Kale V."/>
            <person name="Holt S."/>
            <person name="Cochrane G."/>
            <person name="Meng A."/>
            <person name="Brown T."/>
            <person name="Cohen L."/>
        </authorList>
    </citation>
    <scope>NUCLEOTIDE SEQUENCE</scope>
    <source>
        <strain evidence="2">Pop2</strain>
    </source>
</reference>
<name>A0A7S1YXY9_9STRA</name>